<dbReference type="PANTHER" id="PTHR35561:SF1">
    <property type="entry name" value="RNA 2',3'-CYCLIC PHOSPHODIESTERASE"/>
    <property type="match status" value="1"/>
</dbReference>
<dbReference type="GO" id="GO:0008664">
    <property type="term" value="F:RNA 2',3'-cyclic 3'-phosphodiesterase activity"/>
    <property type="evidence" value="ECO:0007669"/>
    <property type="project" value="UniProtKB-EC"/>
</dbReference>
<keyword evidence="4" id="KW-1185">Reference proteome</keyword>
<dbReference type="Pfam" id="PF13563">
    <property type="entry name" value="2_5_RNA_ligase2"/>
    <property type="match status" value="1"/>
</dbReference>
<dbReference type="HAMAP" id="MF_01940">
    <property type="entry name" value="RNA_CPDase"/>
    <property type="match status" value="1"/>
</dbReference>
<comment type="similarity">
    <text evidence="2">Belongs to the 2H phosphoesterase superfamily. ThpR family.</text>
</comment>
<comment type="function">
    <text evidence="2">Hydrolyzes RNA 2',3'-cyclic phosphodiester to an RNA 2'-phosphomonoester.</text>
</comment>
<dbReference type="OrthoDB" id="9793819at2"/>
<accession>A0A3N1KTS0</accession>
<evidence type="ECO:0000256" key="1">
    <source>
        <dbReference type="ARBA" id="ARBA00022801"/>
    </source>
</evidence>
<sequence>MIRLFVAIPLPPDLARSLAALGGGIQGATWVEAGNLHLTLRFIGEVDEGMACDIDEALAGLRAPAVAIQVAGMGQFGEGDRARLLYAAVERTPALVHLQERVEAAIVRAGQPHEKRKFAPHITLARLKRAAMPRVQAFIAGHALFRPPPFVADRVVLYSSWLGGAGASYQAEAEYPLDAG</sequence>
<dbReference type="InterPro" id="IPR009097">
    <property type="entry name" value="Cyclic_Pdiesterase"/>
</dbReference>
<feature type="active site" description="Proton acceptor" evidence="2">
    <location>
        <position position="121"/>
    </location>
</feature>
<dbReference type="AlphaFoldDB" id="A0A3N1KTS0"/>
<comment type="catalytic activity">
    <reaction evidence="2">
        <text>a 3'-end 2',3'-cyclophospho-ribonucleotide-RNA + H2O = a 3'-end 2'-phospho-ribonucleotide-RNA + H(+)</text>
        <dbReference type="Rhea" id="RHEA:11828"/>
        <dbReference type="Rhea" id="RHEA-COMP:10464"/>
        <dbReference type="Rhea" id="RHEA-COMP:17353"/>
        <dbReference type="ChEBI" id="CHEBI:15377"/>
        <dbReference type="ChEBI" id="CHEBI:15378"/>
        <dbReference type="ChEBI" id="CHEBI:83064"/>
        <dbReference type="ChEBI" id="CHEBI:173113"/>
        <dbReference type="EC" id="3.1.4.58"/>
    </reaction>
</comment>
<dbReference type="InterPro" id="IPR004175">
    <property type="entry name" value="RNA_CPDase"/>
</dbReference>
<keyword evidence="1 2" id="KW-0378">Hydrolase</keyword>
<dbReference type="EMBL" id="RJKX01000017">
    <property type="protein sequence ID" value="ROP83384.1"/>
    <property type="molecule type" value="Genomic_DNA"/>
</dbReference>
<reference evidence="3 4" key="1">
    <citation type="submission" date="2018-11" db="EMBL/GenBank/DDBJ databases">
        <title>Genomic Encyclopedia of Type Strains, Phase IV (KMG-IV): sequencing the most valuable type-strain genomes for metagenomic binning, comparative biology and taxonomic classification.</title>
        <authorList>
            <person name="Goeker M."/>
        </authorList>
    </citation>
    <scope>NUCLEOTIDE SEQUENCE [LARGE SCALE GENOMIC DNA]</scope>
    <source>
        <strain evidence="3 4">DSM 5900</strain>
    </source>
</reference>
<dbReference type="Gene3D" id="3.90.1140.10">
    <property type="entry name" value="Cyclic phosphodiesterase"/>
    <property type="match status" value="1"/>
</dbReference>
<dbReference type="GO" id="GO:0004113">
    <property type="term" value="F:2',3'-cyclic-nucleotide 3'-phosphodiesterase activity"/>
    <property type="evidence" value="ECO:0007669"/>
    <property type="project" value="InterPro"/>
</dbReference>
<dbReference type="RefSeq" id="WP_123694576.1">
    <property type="nucleotide sequence ID" value="NZ_AP019700.1"/>
</dbReference>
<gene>
    <name evidence="3" type="ORF">EDC65_4918</name>
</gene>
<dbReference type="GO" id="GO:0016874">
    <property type="term" value="F:ligase activity"/>
    <property type="evidence" value="ECO:0007669"/>
    <property type="project" value="UniProtKB-KW"/>
</dbReference>
<keyword evidence="3" id="KW-0436">Ligase</keyword>
<feature type="active site" description="Proton donor" evidence="2">
    <location>
        <position position="37"/>
    </location>
</feature>
<proteinExistence type="inferred from homology"/>
<name>A0A3N1KTS0_9PROT</name>
<evidence type="ECO:0000313" key="3">
    <source>
        <dbReference type="EMBL" id="ROP83384.1"/>
    </source>
</evidence>
<evidence type="ECO:0000256" key="2">
    <source>
        <dbReference type="HAMAP-Rule" id="MF_01940"/>
    </source>
</evidence>
<dbReference type="SUPFAM" id="SSF55144">
    <property type="entry name" value="LigT-like"/>
    <property type="match status" value="1"/>
</dbReference>
<comment type="caution">
    <text evidence="3">The sequence shown here is derived from an EMBL/GenBank/DDBJ whole genome shotgun (WGS) entry which is preliminary data.</text>
</comment>
<dbReference type="PANTHER" id="PTHR35561">
    <property type="entry name" value="RNA 2',3'-CYCLIC PHOSPHODIESTERASE"/>
    <property type="match status" value="1"/>
</dbReference>
<dbReference type="EC" id="3.1.4.58" evidence="2"/>
<protein>
    <recommendedName>
        <fullName evidence="2">RNA 2',3'-cyclic phosphodiesterase</fullName>
        <shortName evidence="2">RNA 2',3'-CPDase</shortName>
        <ecNumber evidence="2">3.1.4.58</ecNumber>
    </recommendedName>
</protein>
<evidence type="ECO:0000313" key="4">
    <source>
        <dbReference type="Proteomes" id="UP000278222"/>
    </source>
</evidence>
<dbReference type="NCBIfam" id="TIGR02258">
    <property type="entry name" value="2_5_ligase"/>
    <property type="match status" value="1"/>
</dbReference>
<dbReference type="Proteomes" id="UP000278222">
    <property type="component" value="Unassembled WGS sequence"/>
</dbReference>
<feature type="short sequence motif" description="HXTX 2" evidence="2">
    <location>
        <begin position="121"/>
        <end position="124"/>
    </location>
</feature>
<organism evidence="3 4">
    <name type="scientific">Stella humosa</name>
    <dbReference type="NCBI Taxonomy" id="94"/>
    <lineage>
        <taxon>Bacteria</taxon>
        <taxon>Pseudomonadati</taxon>
        <taxon>Pseudomonadota</taxon>
        <taxon>Alphaproteobacteria</taxon>
        <taxon>Rhodospirillales</taxon>
        <taxon>Stellaceae</taxon>
        <taxon>Stella</taxon>
    </lineage>
</organism>
<feature type="short sequence motif" description="HXTX 1" evidence="2">
    <location>
        <begin position="37"/>
        <end position="40"/>
    </location>
</feature>